<dbReference type="InterPro" id="IPR016024">
    <property type="entry name" value="ARM-type_fold"/>
</dbReference>
<accession>X1NXZ6</accession>
<sequence length="57" mass="6536">MQYSDIFKELKSLSNPKAVEGMAKYGITPESAYGVSIPNLRKIAKEKRDPENRFREC</sequence>
<comment type="caution">
    <text evidence="1">The sequence shown here is derived from an EMBL/GenBank/DDBJ whole genome shotgun (WGS) entry which is preliminary data.</text>
</comment>
<dbReference type="AlphaFoldDB" id="X1NXZ6"/>
<reference evidence="1" key="1">
    <citation type="journal article" date="2014" name="Front. Microbiol.">
        <title>High frequency of phylogenetically diverse reductive dehalogenase-homologous genes in deep subseafloor sedimentary metagenomes.</title>
        <authorList>
            <person name="Kawai M."/>
            <person name="Futagami T."/>
            <person name="Toyoda A."/>
            <person name="Takaki Y."/>
            <person name="Nishi S."/>
            <person name="Hori S."/>
            <person name="Arai W."/>
            <person name="Tsubouchi T."/>
            <person name="Morono Y."/>
            <person name="Uchiyama I."/>
            <person name="Ito T."/>
            <person name="Fujiyama A."/>
            <person name="Inagaki F."/>
            <person name="Takami H."/>
        </authorList>
    </citation>
    <scope>NUCLEOTIDE SEQUENCE</scope>
    <source>
        <strain evidence="1">Expedition CK06-06</strain>
    </source>
</reference>
<evidence type="ECO:0008006" key="2">
    <source>
        <dbReference type="Google" id="ProtNLM"/>
    </source>
</evidence>
<dbReference type="InterPro" id="IPR014825">
    <property type="entry name" value="DNA_alkylation"/>
</dbReference>
<dbReference type="Pfam" id="PF08713">
    <property type="entry name" value="DNA_alkylation"/>
    <property type="match status" value="1"/>
</dbReference>
<gene>
    <name evidence="1" type="ORF">S06H3_25709</name>
</gene>
<dbReference type="SUPFAM" id="SSF48371">
    <property type="entry name" value="ARM repeat"/>
    <property type="match status" value="1"/>
</dbReference>
<name>X1NXZ6_9ZZZZ</name>
<evidence type="ECO:0000313" key="1">
    <source>
        <dbReference type="EMBL" id="GAI23529.1"/>
    </source>
</evidence>
<dbReference type="Gene3D" id="1.25.10.90">
    <property type="match status" value="1"/>
</dbReference>
<dbReference type="EMBL" id="BARV01014814">
    <property type="protein sequence ID" value="GAI23529.1"/>
    <property type="molecule type" value="Genomic_DNA"/>
</dbReference>
<organism evidence="1">
    <name type="scientific">marine sediment metagenome</name>
    <dbReference type="NCBI Taxonomy" id="412755"/>
    <lineage>
        <taxon>unclassified sequences</taxon>
        <taxon>metagenomes</taxon>
        <taxon>ecological metagenomes</taxon>
    </lineage>
</organism>
<protein>
    <recommendedName>
        <fullName evidence="2">DNA alkylation repair enzyme</fullName>
    </recommendedName>
</protein>
<proteinExistence type="predicted"/>